<comment type="caution">
    <text evidence="3">The sequence shown here is derived from an EMBL/GenBank/DDBJ whole genome shotgun (WGS) entry which is preliminary data.</text>
</comment>
<dbReference type="InterPro" id="IPR008928">
    <property type="entry name" value="6-hairpin_glycosidase_sf"/>
</dbReference>
<dbReference type="EMBL" id="JBHSUA010000024">
    <property type="protein sequence ID" value="MFC6397887.1"/>
    <property type="molecule type" value="Genomic_DNA"/>
</dbReference>
<dbReference type="RefSeq" id="WP_343886899.1">
    <property type="nucleotide sequence ID" value="NZ_BAAAKI010000025.1"/>
</dbReference>
<evidence type="ECO:0000259" key="2">
    <source>
        <dbReference type="Pfam" id="PF20737"/>
    </source>
</evidence>
<sequence>MTQLVTPAKFSAALNPVSLDRVHPSEDGWLGRFQRRNADATIPHIIEQLRETGALENFRRSAAGEDGREGTSITDSDVYKLLEAIAWEIGRTGTTAFDAFVDEAVALITAAQHEDGYLNTQREVTGPWSDLAYGHELHTGGHLVQAGIALARVGRPELLEVARRFADLVVGKFGPQGEGFDGHPGMEDALVELYRETDERSYLDTAKALVDRRGHRTMPTDRFPAAFFLDHEPVRESTEALGHVVRALYLDAACVDLSAETGDTQLRDAAIKRWESAHLTKKYITGGLGSRHFDESFGAPYELPASRAYAATSAGVADLLANWRLLLLTGEARYADAMEKLAVNQLPGSIGADGKSFFRANPLQVRTLQRNEDNSRIQRAPWVPSGPTNLARAVSQLGAYVATTQGSTLLIQQWVDATIDVPEEVGTGTLTIETNYPANGVVKLSYQGTPVPGARIKLRVPGWCEHTTLNGRSALVIDSYIDQELVDGWSTTLEFAMEPRFLFAHPRVDAVRGCRALLRGPVLYCAEQVDVEDLESLVFLPTAEVLAADDGQLPRINVAAHRRRQAQQLYSRSMVAPDTEISWAELLPYYQWGNRRPAPMRVWLPVI</sequence>
<dbReference type="Pfam" id="PF07944">
    <property type="entry name" value="Beta-AFase-like_GH127_cat"/>
    <property type="match status" value="1"/>
</dbReference>
<dbReference type="GO" id="GO:0016787">
    <property type="term" value="F:hydrolase activity"/>
    <property type="evidence" value="ECO:0007669"/>
    <property type="project" value="UniProtKB-KW"/>
</dbReference>
<proteinExistence type="predicted"/>
<dbReference type="Pfam" id="PF20737">
    <property type="entry name" value="Glyco_hydro127C"/>
    <property type="match status" value="1"/>
</dbReference>
<keyword evidence="4" id="KW-1185">Reference proteome</keyword>
<dbReference type="InterPro" id="IPR049174">
    <property type="entry name" value="Beta-AFase-like"/>
</dbReference>
<dbReference type="InterPro" id="IPR012878">
    <property type="entry name" value="Beta-AFase-like_GH127_cat"/>
</dbReference>
<accession>A0ABW1X6V1</accession>
<reference evidence="4" key="1">
    <citation type="journal article" date="2019" name="Int. J. Syst. Evol. Microbiol.">
        <title>The Global Catalogue of Microorganisms (GCM) 10K type strain sequencing project: providing services to taxonomists for standard genome sequencing and annotation.</title>
        <authorList>
            <consortium name="The Broad Institute Genomics Platform"/>
            <consortium name="The Broad Institute Genome Sequencing Center for Infectious Disease"/>
            <person name="Wu L."/>
            <person name="Ma J."/>
        </authorList>
    </citation>
    <scope>NUCLEOTIDE SEQUENCE [LARGE SCALE GENOMIC DNA]</scope>
    <source>
        <strain evidence="4">CGMCC 1.15277</strain>
    </source>
</reference>
<dbReference type="InterPro" id="IPR049049">
    <property type="entry name" value="Beta-AFase-like_GH127_C"/>
</dbReference>
<dbReference type="Proteomes" id="UP001596266">
    <property type="component" value="Unassembled WGS sequence"/>
</dbReference>
<evidence type="ECO:0000259" key="1">
    <source>
        <dbReference type="Pfam" id="PF07944"/>
    </source>
</evidence>
<dbReference type="PANTHER" id="PTHR43465">
    <property type="entry name" value="DUF1680 DOMAIN PROTEIN (AFU_ORTHOLOGUE AFUA_1G08910)"/>
    <property type="match status" value="1"/>
</dbReference>
<organism evidence="3 4">
    <name type="scientific">Luteococcus sanguinis</name>
    <dbReference type="NCBI Taxonomy" id="174038"/>
    <lineage>
        <taxon>Bacteria</taxon>
        <taxon>Bacillati</taxon>
        <taxon>Actinomycetota</taxon>
        <taxon>Actinomycetes</taxon>
        <taxon>Propionibacteriales</taxon>
        <taxon>Propionibacteriaceae</taxon>
        <taxon>Luteococcus</taxon>
    </lineage>
</organism>
<feature type="domain" description="Non-reducing end beta-L-arabinofuranosidase-like GH127 catalytic" evidence="1">
    <location>
        <begin position="30"/>
        <end position="396"/>
    </location>
</feature>
<protein>
    <submittedName>
        <fullName evidence="3">Glycoside hydrolase family 127 protein</fullName>
    </submittedName>
</protein>
<feature type="domain" description="Non-reducing end beta-L-arabinofuranosidase-like GH127 C-terminal" evidence="2">
    <location>
        <begin position="499"/>
        <end position="605"/>
    </location>
</feature>
<dbReference type="PANTHER" id="PTHR43465:SF2">
    <property type="entry name" value="DUF1680 DOMAIN PROTEIN (AFU_ORTHOLOGUE AFUA_1G08910)"/>
    <property type="match status" value="1"/>
</dbReference>
<name>A0ABW1X6V1_9ACTN</name>
<evidence type="ECO:0000313" key="3">
    <source>
        <dbReference type="EMBL" id="MFC6397887.1"/>
    </source>
</evidence>
<dbReference type="SUPFAM" id="SSF48208">
    <property type="entry name" value="Six-hairpin glycosidases"/>
    <property type="match status" value="1"/>
</dbReference>
<evidence type="ECO:0000313" key="4">
    <source>
        <dbReference type="Proteomes" id="UP001596266"/>
    </source>
</evidence>
<gene>
    <name evidence="3" type="ORF">ACFP57_12970</name>
</gene>
<keyword evidence="3" id="KW-0378">Hydrolase</keyword>